<gene>
    <name evidence="1" type="ORF">ILUMI_10844</name>
</gene>
<dbReference type="AlphaFoldDB" id="A0A8K0D682"/>
<protein>
    <submittedName>
        <fullName evidence="1">Uncharacterized protein</fullName>
    </submittedName>
</protein>
<dbReference type="EMBL" id="VTPC01006037">
    <property type="protein sequence ID" value="KAF2895330.1"/>
    <property type="molecule type" value="Genomic_DNA"/>
</dbReference>
<comment type="caution">
    <text evidence="1">The sequence shown here is derived from an EMBL/GenBank/DDBJ whole genome shotgun (WGS) entry which is preliminary data.</text>
</comment>
<evidence type="ECO:0000313" key="1">
    <source>
        <dbReference type="EMBL" id="KAF2895330.1"/>
    </source>
</evidence>
<accession>A0A8K0D682</accession>
<organism evidence="1 2">
    <name type="scientific">Ignelater luminosus</name>
    <name type="common">Cucubano</name>
    <name type="synonym">Pyrophorus luminosus</name>
    <dbReference type="NCBI Taxonomy" id="2038154"/>
    <lineage>
        <taxon>Eukaryota</taxon>
        <taxon>Metazoa</taxon>
        <taxon>Ecdysozoa</taxon>
        <taxon>Arthropoda</taxon>
        <taxon>Hexapoda</taxon>
        <taxon>Insecta</taxon>
        <taxon>Pterygota</taxon>
        <taxon>Neoptera</taxon>
        <taxon>Endopterygota</taxon>
        <taxon>Coleoptera</taxon>
        <taxon>Polyphaga</taxon>
        <taxon>Elateriformia</taxon>
        <taxon>Elateroidea</taxon>
        <taxon>Elateridae</taxon>
        <taxon>Agrypninae</taxon>
        <taxon>Pyrophorini</taxon>
        <taxon>Ignelater</taxon>
    </lineage>
</organism>
<keyword evidence="2" id="KW-1185">Reference proteome</keyword>
<dbReference type="Proteomes" id="UP000801492">
    <property type="component" value="Unassembled WGS sequence"/>
</dbReference>
<reference evidence="1" key="1">
    <citation type="submission" date="2019-08" db="EMBL/GenBank/DDBJ databases">
        <title>The genome of the North American firefly Photinus pyralis.</title>
        <authorList>
            <consortium name="Photinus pyralis genome working group"/>
            <person name="Fallon T.R."/>
            <person name="Sander Lower S.E."/>
            <person name="Weng J.-K."/>
        </authorList>
    </citation>
    <scope>NUCLEOTIDE SEQUENCE</scope>
    <source>
        <strain evidence="1">TRF0915ILg1</strain>
        <tissue evidence="1">Whole body</tissue>
    </source>
</reference>
<proteinExistence type="predicted"/>
<name>A0A8K0D682_IGNLU</name>
<evidence type="ECO:0000313" key="2">
    <source>
        <dbReference type="Proteomes" id="UP000801492"/>
    </source>
</evidence>
<sequence>MRKTGTIDRKSCDDQLIRTRNRELEAKICKFIDKEPSVSFRDVPKKVGTNQRNVQEIKKRCGMTLVLYVKADFKSLSGNQYHLFRNVSNLDRSEKAGPVERFVKQFLVWQTICQCEMRSILFVSIGTINANTATIHT</sequence>